<comment type="caution">
    <text evidence="1">The sequence shown here is derived from an EMBL/GenBank/DDBJ whole genome shotgun (WGS) entry which is preliminary data.</text>
</comment>
<sequence length="141" mass="16464">IVRHSDFIDLVVKSIMNKDRSTFSFVREEILADGSYFILYQAQSDAILLEIQPNITKVSLKRSIEKCLEVQNHIWMLNFFSLFFVLARFHCQEGISFSEDESNQNLDPLIILALYFSDNEEQKMKLRNIGDSTMQLLHTLL</sequence>
<dbReference type="AlphaFoldDB" id="A0A367J456"/>
<gene>
    <name evidence="1" type="ORF">CU098_009395</name>
</gene>
<proteinExistence type="predicted"/>
<accession>A0A367J456</accession>
<dbReference type="Proteomes" id="UP000253551">
    <property type="component" value="Unassembled WGS sequence"/>
</dbReference>
<evidence type="ECO:0000313" key="1">
    <source>
        <dbReference type="EMBL" id="RCH84717.1"/>
    </source>
</evidence>
<feature type="non-terminal residue" evidence="1">
    <location>
        <position position="1"/>
    </location>
</feature>
<name>A0A367J456_RHIST</name>
<protein>
    <submittedName>
        <fullName evidence="1">Uncharacterized protein</fullName>
    </submittedName>
</protein>
<organism evidence="1 2">
    <name type="scientific">Rhizopus stolonifer</name>
    <name type="common">Rhizopus nigricans</name>
    <dbReference type="NCBI Taxonomy" id="4846"/>
    <lineage>
        <taxon>Eukaryota</taxon>
        <taxon>Fungi</taxon>
        <taxon>Fungi incertae sedis</taxon>
        <taxon>Mucoromycota</taxon>
        <taxon>Mucoromycotina</taxon>
        <taxon>Mucoromycetes</taxon>
        <taxon>Mucorales</taxon>
        <taxon>Mucorineae</taxon>
        <taxon>Rhizopodaceae</taxon>
        <taxon>Rhizopus</taxon>
    </lineage>
</organism>
<evidence type="ECO:0000313" key="2">
    <source>
        <dbReference type="Proteomes" id="UP000253551"/>
    </source>
</evidence>
<reference evidence="1 2" key="1">
    <citation type="journal article" date="2018" name="G3 (Bethesda)">
        <title>Phylogenetic and Phylogenomic Definition of Rhizopus Species.</title>
        <authorList>
            <person name="Gryganskyi A.P."/>
            <person name="Golan J."/>
            <person name="Dolatabadi S."/>
            <person name="Mondo S."/>
            <person name="Robb S."/>
            <person name="Idnurm A."/>
            <person name="Muszewska A."/>
            <person name="Steczkiewicz K."/>
            <person name="Masonjones S."/>
            <person name="Liao H.L."/>
            <person name="Gajdeczka M.T."/>
            <person name="Anike F."/>
            <person name="Vuek A."/>
            <person name="Anishchenko I.M."/>
            <person name="Voigt K."/>
            <person name="de Hoog G.S."/>
            <person name="Smith M.E."/>
            <person name="Heitman J."/>
            <person name="Vilgalys R."/>
            <person name="Stajich J.E."/>
        </authorList>
    </citation>
    <scope>NUCLEOTIDE SEQUENCE [LARGE SCALE GENOMIC DNA]</scope>
    <source>
        <strain evidence="1 2">LSU 92-RS-03</strain>
    </source>
</reference>
<dbReference type="EMBL" id="PJQM01004364">
    <property type="protein sequence ID" value="RCH84717.1"/>
    <property type="molecule type" value="Genomic_DNA"/>
</dbReference>
<dbReference type="OrthoDB" id="2245662at2759"/>
<keyword evidence="2" id="KW-1185">Reference proteome</keyword>